<keyword evidence="5" id="KW-0547">Nucleotide-binding</keyword>
<dbReference type="PROSITE" id="PS50263">
    <property type="entry name" value="CN_HYDROLASE"/>
    <property type="match status" value="1"/>
</dbReference>
<evidence type="ECO:0000256" key="7">
    <source>
        <dbReference type="ARBA" id="ARBA00023027"/>
    </source>
</evidence>
<dbReference type="GO" id="GO:0009435">
    <property type="term" value="P:NAD+ biosynthetic process"/>
    <property type="evidence" value="ECO:0007669"/>
    <property type="project" value="UniProtKB-UniPathway"/>
</dbReference>
<evidence type="ECO:0000313" key="10">
    <source>
        <dbReference type="EMBL" id="CAB4571074.1"/>
    </source>
</evidence>
<dbReference type="PANTHER" id="PTHR23090">
    <property type="entry name" value="NH 3 /GLUTAMINE-DEPENDENT NAD + SYNTHETASE"/>
    <property type="match status" value="1"/>
</dbReference>
<dbReference type="EMBL" id="CAEZTM010000027">
    <property type="protein sequence ID" value="CAB4571074.1"/>
    <property type="molecule type" value="Genomic_DNA"/>
</dbReference>
<comment type="similarity">
    <text evidence="2">In the C-terminal section; belongs to the NAD synthetase family.</text>
</comment>
<reference evidence="10" key="1">
    <citation type="submission" date="2020-05" db="EMBL/GenBank/DDBJ databases">
        <authorList>
            <person name="Chiriac C."/>
            <person name="Salcher M."/>
            <person name="Ghai R."/>
            <person name="Kavagutti S V."/>
        </authorList>
    </citation>
    <scope>NUCLEOTIDE SEQUENCE</scope>
</reference>
<dbReference type="NCBIfam" id="TIGR00552">
    <property type="entry name" value="nadE"/>
    <property type="match status" value="1"/>
</dbReference>
<dbReference type="SUPFAM" id="SSF52402">
    <property type="entry name" value="Adenine nucleotide alpha hydrolases-like"/>
    <property type="match status" value="1"/>
</dbReference>
<dbReference type="InterPro" id="IPR022310">
    <property type="entry name" value="NAD/GMP_synthase"/>
</dbReference>
<evidence type="ECO:0000256" key="1">
    <source>
        <dbReference type="ARBA" id="ARBA00005188"/>
    </source>
</evidence>
<evidence type="ECO:0000256" key="2">
    <source>
        <dbReference type="ARBA" id="ARBA00007145"/>
    </source>
</evidence>
<dbReference type="NCBIfam" id="NF010588">
    <property type="entry name" value="PRK13981.1"/>
    <property type="match status" value="1"/>
</dbReference>
<dbReference type="Gene3D" id="3.40.50.620">
    <property type="entry name" value="HUPs"/>
    <property type="match status" value="1"/>
</dbReference>
<dbReference type="PANTHER" id="PTHR23090:SF9">
    <property type="entry name" value="GLUTAMINE-DEPENDENT NAD(+) SYNTHETASE"/>
    <property type="match status" value="1"/>
</dbReference>
<evidence type="ECO:0000259" key="9">
    <source>
        <dbReference type="PROSITE" id="PS50263"/>
    </source>
</evidence>
<feature type="domain" description="CN hydrolase" evidence="9">
    <location>
        <begin position="4"/>
        <end position="261"/>
    </location>
</feature>
<dbReference type="AlphaFoldDB" id="A0A6J6E752"/>
<dbReference type="InterPro" id="IPR014729">
    <property type="entry name" value="Rossmann-like_a/b/a_fold"/>
</dbReference>
<dbReference type="GO" id="GO:0005524">
    <property type="term" value="F:ATP binding"/>
    <property type="evidence" value="ECO:0007669"/>
    <property type="project" value="UniProtKB-KW"/>
</dbReference>
<accession>A0A6J6E752</accession>
<keyword evidence="4" id="KW-0436">Ligase</keyword>
<name>A0A6J6E752_9ZZZZ</name>
<dbReference type="GO" id="GO:0003952">
    <property type="term" value="F:NAD+ synthase (glutamine-hydrolyzing) activity"/>
    <property type="evidence" value="ECO:0007669"/>
    <property type="project" value="UniProtKB-EC"/>
</dbReference>
<evidence type="ECO:0000256" key="4">
    <source>
        <dbReference type="ARBA" id="ARBA00022598"/>
    </source>
</evidence>
<keyword evidence="7" id="KW-0520">NAD</keyword>
<dbReference type="CDD" id="cd00553">
    <property type="entry name" value="NAD_synthase"/>
    <property type="match status" value="1"/>
</dbReference>
<dbReference type="GO" id="GO:0005737">
    <property type="term" value="C:cytoplasm"/>
    <property type="evidence" value="ECO:0007669"/>
    <property type="project" value="InterPro"/>
</dbReference>
<dbReference type="HAMAP" id="MF_02090">
    <property type="entry name" value="NadE_glutamine_dep"/>
    <property type="match status" value="1"/>
</dbReference>
<comment type="pathway">
    <text evidence="1">Cofactor biosynthesis; NAD(+) biosynthesis; NAD(+) from deamido-NAD(+) (L-Gln route): step 1/1.</text>
</comment>
<keyword evidence="6" id="KW-0067">ATP-binding</keyword>
<dbReference type="PIRSF" id="PIRSF006630">
    <property type="entry name" value="NADS_GAT"/>
    <property type="match status" value="1"/>
</dbReference>
<organism evidence="10">
    <name type="scientific">freshwater metagenome</name>
    <dbReference type="NCBI Taxonomy" id="449393"/>
    <lineage>
        <taxon>unclassified sequences</taxon>
        <taxon>metagenomes</taxon>
        <taxon>ecological metagenomes</taxon>
    </lineage>
</organism>
<dbReference type="GO" id="GO:0004359">
    <property type="term" value="F:glutaminase activity"/>
    <property type="evidence" value="ECO:0007669"/>
    <property type="project" value="InterPro"/>
</dbReference>
<dbReference type="Pfam" id="PF00795">
    <property type="entry name" value="CN_hydrolase"/>
    <property type="match status" value="1"/>
</dbReference>
<evidence type="ECO:0000256" key="5">
    <source>
        <dbReference type="ARBA" id="ARBA00022741"/>
    </source>
</evidence>
<dbReference type="EC" id="6.3.5.1" evidence="3"/>
<dbReference type="InterPro" id="IPR014445">
    <property type="entry name" value="Gln-dep_NAD_synthase"/>
</dbReference>
<dbReference type="Gene3D" id="3.60.110.10">
    <property type="entry name" value="Carbon-nitrogen hydrolase"/>
    <property type="match status" value="1"/>
</dbReference>
<dbReference type="FunFam" id="3.40.50.620:FF:000106">
    <property type="entry name" value="Glutamine-dependent NAD(+) synthetase"/>
    <property type="match status" value="1"/>
</dbReference>
<dbReference type="InterPro" id="IPR003694">
    <property type="entry name" value="NAD_synthase"/>
</dbReference>
<dbReference type="Pfam" id="PF02540">
    <property type="entry name" value="NAD_synthase"/>
    <property type="match status" value="1"/>
</dbReference>
<sequence length="583" mass="62530">MPRLRLAMAQTNPIVGDLRGNSERLLELATSAYGHGAQVFLTGELALTGYPIEDLALRDNFLASATRHVAEFARLLEVAGMGDLVVVLGHPDGPHPVASDPTAPHQPARAHNAASVLYQGRVQATYAKHHLPNYAVFDEFRTFVPGNHSLIIRVAGADLGIVICEDLWRNSGPVSALTGYPLSALLVPNASPFERDKDLVRAPLVTTRAREMNTTICYVNLVGGQDDLVFDGDSMVITPAGERIATGARFDEDLIVVDLDLTDSVREAAVPPETTRVALEGGRAAPKTALEARPREQLEDLAVIWKALVTGTRDYVTKNGFPGVLLGLSGGIDSAVCAAIAADALGPDRVHGVSMPSVHSSSHSQDDASDLAQRIGLHYRVEPIADLVAPFDHQLGLTGLAAENVQARARGMLLMALSNSEGHLVLTTGNKSELAVGYSTIYGDAVGGYAPLKDVPKTMVWALARWRNEDAARRGETAPIPTNSIEKPPSAELRPGQTDQDSLPDYEVLDQILDLLIVEGLDEPQIVARGFQKGLVGDIVAMVGRAEWKRRQGALGPRISSVAFGRDRRLPVTQKITGTDRPH</sequence>
<protein>
    <recommendedName>
        <fullName evidence="3">NAD(+) synthase (glutamine-hydrolyzing)</fullName>
        <ecNumber evidence="3">6.3.5.1</ecNumber>
    </recommendedName>
</protein>
<dbReference type="CDD" id="cd07570">
    <property type="entry name" value="GAT_Gln-NAD-synth"/>
    <property type="match status" value="1"/>
</dbReference>
<evidence type="ECO:0000256" key="8">
    <source>
        <dbReference type="SAM" id="MobiDB-lite"/>
    </source>
</evidence>
<dbReference type="UniPathway" id="UPA00253">
    <property type="reaction ID" value="UER00334"/>
</dbReference>
<evidence type="ECO:0000256" key="6">
    <source>
        <dbReference type="ARBA" id="ARBA00022840"/>
    </source>
</evidence>
<dbReference type="InterPro" id="IPR036526">
    <property type="entry name" value="C-N_Hydrolase_sf"/>
</dbReference>
<gene>
    <name evidence="10" type="ORF">UFOPK1684_00721</name>
</gene>
<dbReference type="InterPro" id="IPR003010">
    <property type="entry name" value="C-N_Hydrolase"/>
</dbReference>
<proteinExistence type="inferred from homology"/>
<evidence type="ECO:0000256" key="3">
    <source>
        <dbReference type="ARBA" id="ARBA00012743"/>
    </source>
</evidence>
<dbReference type="SUPFAM" id="SSF56317">
    <property type="entry name" value="Carbon-nitrogen hydrolase"/>
    <property type="match status" value="1"/>
</dbReference>
<feature type="region of interest" description="Disordered" evidence="8">
    <location>
        <begin position="472"/>
        <end position="501"/>
    </location>
</feature>